<dbReference type="AlphaFoldDB" id="A0A6N2MP31"/>
<sequence>MSSTVMLRHAGSDGSIVPRGSSASDKGDPAANIHYPLFSVQFRSSTLNHRPKREEAVAADSSAGLFFSALNSSLSATFNVTITAKNPNKKVGVYYEGGSHISVWYTGTNLCQAEAADWNHSFEPQGEPTCENQACKLKLMKVKFRSDAG</sequence>
<evidence type="ECO:0000313" key="2">
    <source>
        <dbReference type="EMBL" id="VFU51379.1"/>
    </source>
</evidence>
<gene>
    <name evidence="2" type="ORF">SVIM_LOCUS347214</name>
</gene>
<accession>A0A6N2MP31</accession>
<proteinExistence type="predicted"/>
<name>A0A6N2MP31_SALVM</name>
<protein>
    <recommendedName>
        <fullName evidence="3">Late embryogenesis abundant protein LEA-2 subgroup domain-containing protein</fullName>
    </recommendedName>
</protein>
<feature type="region of interest" description="Disordered" evidence="1">
    <location>
        <begin position="1"/>
        <end position="26"/>
    </location>
</feature>
<dbReference type="EMBL" id="CAADRP010001757">
    <property type="protein sequence ID" value="VFU51379.1"/>
    <property type="molecule type" value="Genomic_DNA"/>
</dbReference>
<organism evidence="2">
    <name type="scientific">Salix viminalis</name>
    <name type="common">Common osier</name>
    <name type="synonym">Basket willow</name>
    <dbReference type="NCBI Taxonomy" id="40686"/>
    <lineage>
        <taxon>Eukaryota</taxon>
        <taxon>Viridiplantae</taxon>
        <taxon>Streptophyta</taxon>
        <taxon>Embryophyta</taxon>
        <taxon>Tracheophyta</taxon>
        <taxon>Spermatophyta</taxon>
        <taxon>Magnoliopsida</taxon>
        <taxon>eudicotyledons</taxon>
        <taxon>Gunneridae</taxon>
        <taxon>Pentapetalae</taxon>
        <taxon>rosids</taxon>
        <taxon>fabids</taxon>
        <taxon>Malpighiales</taxon>
        <taxon>Salicaceae</taxon>
        <taxon>Saliceae</taxon>
        <taxon>Salix</taxon>
    </lineage>
</organism>
<evidence type="ECO:0008006" key="3">
    <source>
        <dbReference type="Google" id="ProtNLM"/>
    </source>
</evidence>
<evidence type="ECO:0000256" key="1">
    <source>
        <dbReference type="SAM" id="MobiDB-lite"/>
    </source>
</evidence>
<reference evidence="2" key="1">
    <citation type="submission" date="2019-03" db="EMBL/GenBank/DDBJ databases">
        <authorList>
            <person name="Mank J."/>
            <person name="Almeida P."/>
        </authorList>
    </citation>
    <scope>NUCLEOTIDE SEQUENCE</scope>
    <source>
        <strain evidence="2">78183</strain>
    </source>
</reference>